<feature type="compositionally biased region" description="Polar residues" evidence="6">
    <location>
        <begin position="614"/>
        <end position="628"/>
    </location>
</feature>
<proteinExistence type="inferred from homology"/>
<organism evidence="10 11">
    <name type="scientific">Fundulus heteroclitus</name>
    <name type="common">Killifish</name>
    <name type="synonym">Mummichog</name>
    <dbReference type="NCBI Taxonomy" id="8078"/>
    <lineage>
        <taxon>Eukaryota</taxon>
        <taxon>Metazoa</taxon>
        <taxon>Chordata</taxon>
        <taxon>Craniata</taxon>
        <taxon>Vertebrata</taxon>
        <taxon>Euteleostomi</taxon>
        <taxon>Actinopterygii</taxon>
        <taxon>Neopterygii</taxon>
        <taxon>Teleostei</taxon>
        <taxon>Neoteleostei</taxon>
        <taxon>Acanthomorphata</taxon>
        <taxon>Ovalentaria</taxon>
        <taxon>Atherinomorphae</taxon>
        <taxon>Cyprinodontiformes</taxon>
        <taxon>Fundulidae</taxon>
        <taxon>Fundulus</taxon>
    </lineage>
</organism>
<dbReference type="Proteomes" id="UP000265000">
    <property type="component" value="Unplaced"/>
</dbReference>
<dbReference type="GO" id="GO:0008285">
    <property type="term" value="P:negative regulation of cell population proliferation"/>
    <property type="evidence" value="ECO:0007669"/>
    <property type="project" value="TreeGrafter"/>
</dbReference>
<feature type="transmembrane region" description="Helical" evidence="7">
    <location>
        <begin position="789"/>
        <end position="809"/>
    </location>
</feature>
<dbReference type="InterPro" id="IPR009626">
    <property type="entry name" value="MINAR1-like_C"/>
</dbReference>
<dbReference type="GeneTree" id="ENSGT00530000063851"/>
<feature type="region of interest" description="Disordered" evidence="6">
    <location>
        <begin position="607"/>
        <end position="669"/>
    </location>
</feature>
<feature type="region of interest" description="Disordered" evidence="6">
    <location>
        <begin position="458"/>
        <end position="487"/>
    </location>
</feature>
<dbReference type="GO" id="GO:0005886">
    <property type="term" value="C:plasma membrane"/>
    <property type="evidence" value="ECO:0007669"/>
    <property type="project" value="TreeGrafter"/>
</dbReference>
<feature type="compositionally biased region" description="Low complexity" evidence="6">
    <location>
        <begin position="458"/>
        <end position="468"/>
    </location>
</feature>
<dbReference type="GO" id="GO:0012505">
    <property type="term" value="C:endomembrane system"/>
    <property type="evidence" value="ECO:0007669"/>
    <property type="project" value="UniProtKB-SubCell"/>
</dbReference>
<feature type="compositionally biased region" description="Basic and acidic residues" evidence="6">
    <location>
        <begin position="545"/>
        <end position="554"/>
    </location>
</feature>
<dbReference type="Ensembl" id="ENSFHET00000004957.1">
    <property type="protein sequence ID" value="ENSFHEP00000006763.1"/>
    <property type="gene ID" value="ENSFHEG00000007847.1"/>
</dbReference>
<protein>
    <submittedName>
        <fullName evidence="10">Membrane integral NOTCH2 associated receptor 1</fullName>
    </submittedName>
</protein>
<keyword evidence="11" id="KW-1185">Reference proteome</keyword>
<keyword evidence="2 7" id="KW-0812">Transmembrane</keyword>
<feature type="domain" description="Major intrinsically disordered Notch2-binding receptor 1-like C-terminal" evidence="8">
    <location>
        <begin position="670"/>
        <end position="811"/>
    </location>
</feature>
<dbReference type="PANTHER" id="PTHR31530:SF2">
    <property type="entry name" value="MAJOR INTRINSICALLY DISORDERED NOTCH2-BINDING RECEPTOR 1"/>
    <property type="match status" value="1"/>
</dbReference>
<dbReference type="AlphaFoldDB" id="A0A3Q2T0A9"/>
<feature type="compositionally biased region" description="Basic and acidic residues" evidence="6">
    <location>
        <begin position="641"/>
        <end position="660"/>
    </location>
</feature>
<evidence type="ECO:0000256" key="1">
    <source>
        <dbReference type="ARBA" id="ARBA00006410"/>
    </source>
</evidence>
<dbReference type="Pfam" id="PF06789">
    <property type="entry name" value="MINAR1_C"/>
    <property type="match status" value="1"/>
</dbReference>
<feature type="region of interest" description="Disordered" evidence="6">
    <location>
        <begin position="545"/>
        <end position="589"/>
    </location>
</feature>
<reference evidence="10" key="2">
    <citation type="submission" date="2025-09" db="UniProtKB">
        <authorList>
            <consortium name="Ensembl"/>
        </authorList>
    </citation>
    <scope>IDENTIFICATION</scope>
</reference>
<dbReference type="Pfam" id="PF22948">
    <property type="entry name" value="MINAR1_N"/>
    <property type="match status" value="1"/>
</dbReference>
<dbReference type="STRING" id="8078.ENSFHEP00000006763"/>
<feature type="compositionally biased region" description="Polar residues" evidence="6">
    <location>
        <begin position="328"/>
        <end position="338"/>
    </location>
</feature>
<dbReference type="InterPro" id="IPR039706">
    <property type="entry name" value="MINAR1-like"/>
</dbReference>
<accession>A0A3Q2T0A9</accession>
<feature type="region of interest" description="Disordered" evidence="6">
    <location>
        <begin position="319"/>
        <end position="338"/>
    </location>
</feature>
<evidence type="ECO:0000256" key="3">
    <source>
        <dbReference type="ARBA" id="ARBA00022989"/>
    </source>
</evidence>
<evidence type="ECO:0000259" key="8">
    <source>
        <dbReference type="Pfam" id="PF06789"/>
    </source>
</evidence>
<comment type="subcellular location">
    <subcellularLocation>
        <location evidence="5">Endomembrane system</location>
        <topology evidence="5">Single-pass membrane protein</topology>
    </subcellularLocation>
</comment>
<keyword evidence="3 7" id="KW-1133">Transmembrane helix</keyword>
<comment type="similarity">
    <text evidence="1">Belongs to the MINAR family.</text>
</comment>
<evidence type="ECO:0000256" key="2">
    <source>
        <dbReference type="ARBA" id="ARBA00022692"/>
    </source>
</evidence>
<name>A0A3Q2T0A9_FUNHE</name>
<keyword evidence="4 7" id="KW-0472">Membrane</keyword>
<evidence type="ECO:0000313" key="11">
    <source>
        <dbReference type="Proteomes" id="UP000265000"/>
    </source>
</evidence>
<feature type="compositionally biased region" description="Polar residues" evidence="6">
    <location>
        <begin position="579"/>
        <end position="589"/>
    </location>
</feature>
<feature type="compositionally biased region" description="Polar residues" evidence="6">
    <location>
        <begin position="469"/>
        <end position="480"/>
    </location>
</feature>
<dbReference type="GO" id="GO:0032007">
    <property type="term" value="P:negative regulation of TOR signaling"/>
    <property type="evidence" value="ECO:0007669"/>
    <property type="project" value="TreeGrafter"/>
</dbReference>
<evidence type="ECO:0000259" key="9">
    <source>
        <dbReference type="Pfam" id="PF22948"/>
    </source>
</evidence>
<dbReference type="PANTHER" id="PTHR31530">
    <property type="entry name" value="MAJOR INTRINSICALLY DISORDERED NOTCH2-BINDING RECEPTOR 1 MINAR1 FAMILY MEMBER"/>
    <property type="match status" value="1"/>
</dbReference>
<evidence type="ECO:0000256" key="5">
    <source>
        <dbReference type="ARBA" id="ARBA00037847"/>
    </source>
</evidence>
<evidence type="ECO:0000256" key="6">
    <source>
        <dbReference type="SAM" id="MobiDB-lite"/>
    </source>
</evidence>
<reference evidence="10" key="1">
    <citation type="submission" date="2025-08" db="UniProtKB">
        <authorList>
            <consortium name="Ensembl"/>
        </authorList>
    </citation>
    <scope>IDENTIFICATION</scope>
</reference>
<evidence type="ECO:0000256" key="4">
    <source>
        <dbReference type="ARBA" id="ARBA00023136"/>
    </source>
</evidence>
<sequence>MDALPDYSLLLGQILEELDIKRSTMTDQEVCESLCACFDLVSLAKIRSLLFFTACKDPTFPATLFKDRMRSLAEDQPTNKFTVAADIVTIFTLIQMNEEIANDKLTKVHRGNAPKQPAEVCKSNSDQTDVQHDSLFSQLSECNNLKFHATSDPNFLLCTSKDQLHHLPQLSGSSQPSACSEIQRNYLFTDLHLPLWLFECATFVYYRISAIFAQPFHVVVFCHRHKRAPYFNHSFELSYSNPYMEHAFNSPLKDRGIVKHESLEDLQSSTYFGPTSGLNEVTRSKYMKEVVKRPAWPLKSLSLDTEEGPSNLKMSYLKRKQSKEKNDGNISSTYAHNEQNFSSLKEKVKNSPSFAKKYNGTKINVVRCAAGLDKREREKNINSGRCRGLDISFSVGTQTELAEQKKISTYPSKCNDRERQNIQHPDENVEIISDDISDIFHFLDDIGTCDSLGVVKSSSQNSNGSLSQVTLKSEGSSSPEHSTDRLDKSKLDHLIHLQDNTDNELKLSVCKLVMRIGDIEKKLETLSGVCSEISQVLSKVNKLDEKIQEQDSNKRQGKNAAIASNSTPDKSIHRHHSLFDTSEGGNSDSLRMKTLKRSLFTQRLSHSLHEENSATESKVASITNSPHTLRTVPLSYGSVDSSKDSGESKDRHWKAKKTEQDQYFDNSQSPGRAILLSKPAKAILPDQVYSPRFFTVSSKANRKGRLPYTDPKLTRMSHGKSSQSYWTIQEYSYDPGKKRKTLTALNPQTHEGLNPKDLEYWMEDIYSPGYDSLLKRKEAEFKRAKVCKIGALIAAATCTVFLVIIVPIFTMKS</sequence>
<feature type="domain" description="MINAR1 N-terminal helical" evidence="9">
    <location>
        <begin position="6"/>
        <end position="99"/>
    </location>
</feature>
<dbReference type="InterPro" id="IPR055117">
    <property type="entry name" value="MINAR1_N"/>
</dbReference>
<evidence type="ECO:0000256" key="7">
    <source>
        <dbReference type="SAM" id="Phobius"/>
    </source>
</evidence>
<evidence type="ECO:0000313" key="10">
    <source>
        <dbReference type="Ensembl" id="ENSFHEP00000006763.1"/>
    </source>
</evidence>